<organism evidence="3 4">
    <name type="scientific">Empedobacter falsenii</name>
    <dbReference type="NCBI Taxonomy" id="343874"/>
    <lineage>
        <taxon>Bacteria</taxon>
        <taxon>Pseudomonadati</taxon>
        <taxon>Bacteroidota</taxon>
        <taxon>Flavobacteriia</taxon>
        <taxon>Flavobacteriales</taxon>
        <taxon>Weeksellaceae</taxon>
        <taxon>Empedobacter</taxon>
    </lineage>
</organism>
<reference evidence="3 4" key="1">
    <citation type="submission" date="2018-06" db="EMBL/GenBank/DDBJ databases">
        <authorList>
            <consortium name="Pathogen Informatics"/>
            <person name="Doyle S."/>
        </authorList>
    </citation>
    <scope>NUCLEOTIDE SEQUENCE [LARGE SCALE GENOMIC DNA]</scope>
    <source>
        <strain evidence="3 4">NCTC13456</strain>
    </source>
</reference>
<gene>
    <name evidence="3" type="ORF">NCTC13456_03395</name>
</gene>
<proteinExistence type="predicted"/>
<evidence type="ECO:0000313" key="4">
    <source>
        <dbReference type="Proteomes" id="UP000254737"/>
    </source>
</evidence>
<keyword evidence="1" id="KW-0175">Coiled coil</keyword>
<accession>A0A376GLG3</accession>
<dbReference type="AlphaFoldDB" id="A0A376GLG3"/>
<keyword evidence="2" id="KW-0472">Membrane</keyword>
<sequence>MTYSTFIGFLLIAISVAMYYFTNLDISRLFADKEFLVGITGGAGVGFILGGFLGWLYKYKAVNKANAEIANEEKRKVAEQKAQEAAAKEQAKLDAQQEKDESGLL</sequence>
<evidence type="ECO:0000256" key="1">
    <source>
        <dbReference type="SAM" id="Coils"/>
    </source>
</evidence>
<evidence type="ECO:0000313" key="3">
    <source>
        <dbReference type="EMBL" id="STD59753.1"/>
    </source>
</evidence>
<feature type="transmembrane region" description="Helical" evidence="2">
    <location>
        <begin position="6"/>
        <end position="23"/>
    </location>
</feature>
<dbReference type="RefSeq" id="WP_115001861.1">
    <property type="nucleotide sequence ID" value="NZ_UFXS01000001.1"/>
</dbReference>
<evidence type="ECO:0000256" key="2">
    <source>
        <dbReference type="SAM" id="Phobius"/>
    </source>
</evidence>
<name>A0A376GLG3_9FLAO</name>
<evidence type="ECO:0008006" key="5">
    <source>
        <dbReference type="Google" id="ProtNLM"/>
    </source>
</evidence>
<dbReference type="EMBL" id="UFXS01000001">
    <property type="protein sequence ID" value="STD59753.1"/>
    <property type="molecule type" value="Genomic_DNA"/>
</dbReference>
<keyword evidence="2" id="KW-1133">Transmembrane helix</keyword>
<feature type="transmembrane region" description="Helical" evidence="2">
    <location>
        <begin position="35"/>
        <end position="57"/>
    </location>
</feature>
<protein>
    <recommendedName>
        <fullName evidence="5">DUF1049 domain-containing protein</fullName>
    </recommendedName>
</protein>
<feature type="coiled-coil region" evidence="1">
    <location>
        <begin position="62"/>
        <end position="101"/>
    </location>
</feature>
<keyword evidence="2" id="KW-0812">Transmembrane</keyword>
<dbReference type="Proteomes" id="UP000254737">
    <property type="component" value="Unassembled WGS sequence"/>
</dbReference>